<gene>
    <name evidence="4" type="ORF">IO98_20070</name>
</gene>
<comment type="caution">
    <text evidence="4">The sequence shown here is derived from an EMBL/GenBank/DDBJ whole genome shotgun (WGS) entry which is preliminary data.</text>
</comment>
<dbReference type="STRING" id="29354.IO98_20070"/>
<accession>A0A084JFP3</accession>
<dbReference type="FunFam" id="3.40.50.1970:FF:000003">
    <property type="entry name" value="Alcohol dehydrogenase, iron-containing"/>
    <property type="match status" value="1"/>
</dbReference>
<feature type="domain" description="Fe-containing alcohol dehydrogenase-like C-terminal" evidence="3">
    <location>
        <begin position="170"/>
        <end position="372"/>
    </location>
</feature>
<dbReference type="Gene3D" id="1.20.1090.10">
    <property type="entry name" value="Dehydroquinate synthase-like - alpha domain"/>
    <property type="match status" value="1"/>
</dbReference>
<dbReference type="PROSITE" id="PS00913">
    <property type="entry name" value="ADH_IRON_1"/>
    <property type="match status" value="1"/>
</dbReference>
<dbReference type="Gene3D" id="3.40.50.1970">
    <property type="match status" value="1"/>
</dbReference>
<evidence type="ECO:0000259" key="3">
    <source>
        <dbReference type="Pfam" id="PF25137"/>
    </source>
</evidence>
<evidence type="ECO:0000313" key="4">
    <source>
        <dbReference type="EMBL" id="KEZ87777.1"/>
    </source>
</evidence>
<protein>
    <submittedName>
        <fullName evidence="4">Alcohol dehydrogenase</fullName>
    </submittedName>
</protein>
<organism evidence="4 5">
    <name type="scientific">Lacrimispora celerecrescens</name>
    <dbReference type="NCBI Taxonomy" id="29354"/>
    <lineage>
        <taxon>Bacteria</taxon>
        <taxon>Bacillati</taxon>
        <taxon>Bacillota</taxon>
        <taxon>Clostridia</taxon>
        <taxon>Lachnospirales</taxon>
        <taxon>Lachnospiraceae</taxon>
        <taxon>Lacrimispora</taxon>
    </lineage>
</organism>
<dbReference type="Pfam" id="PF00465">
    <property type="entry name" value="Fe-ADH"/>
    <property type="match status" value="1"/>
</dbReference>
<dbReference type="PANTHER" id="PTHR11496:SF83">
    <property type="entry name" value="HYDROXYACID-OXOACID TRANSHYDROGENASE, MITOCHONDRIAL"/>
    <property type="match status" value="1"/>
</dbReference>
<dbReference type="EMBL" id="JPME01000029">
    <property type="protein sequence ID" value="KEZ87777.1"/>
    <property type="molecule type" value="Genomic_DNA"/>
</dbReference>
<dbReference type="AlphaFoldDB" id="A0A084JFP3"/>
<dbReference type="RefSeq" id="WP_166429762.1">
    <property type="nucleotide sequence ID" value="NZ_JPME01000029.1"/>
</dbReference>
<dbReference type="InterPro" id="IPR039697">
    <property type="entry name" value="Alcohol_dehydrogenase_Fe"/>
</dbReference>
<sequence length="378" mass="40848">MEQFVMNTKVYMGSSCLDKIKDLPVTKAYIICDPFMAQSGKVNWITELLQEKGSSYEVFSEVVPDPTIEVVSKAIGGMKCFGPDAVIALGGGSAIDTAKAASHIYSQMGNERLFLIAVPTTSGTGSEVTNFSVISDPQAQAKYPLRSDSMVPDAAFLDPRFTVSVPPHITADTGMDVLTHALEAYVSTNAGDFTDACAEKAVRLVWNYLARTVEEGNDMEARTHMHNASCLAGVAFNGASLGLCHSMAHALGARFHFPHGRSNAILLPHVISYNAGLEDAGEQIACGRYVAIANMLGIAAGTDKATVHGLVRHIKNLMNKIKIPQQITDLKIDKDEFEQAVREMAEKALADNCTLTNPRVPTVEEIETIYRKLCKGGY</sequence>
<feature type="domain" description="Alcohol dehydrogenase iron-type/glycerol dehydrogenase GldA" evidence="2">
    <location>
        <begin position="8"/>
        <end position="159"/>
    </location>
</feature>
<dbReference type="Proteomes" id="UP000028525">
    <property type="component" value="Unassembled WGS sequence"/>
</dbReference>
<keyword evidence="5" id="KW-1185">Reference proteome</keyword>
<dbReference type="GO" id="GO:0004022">
    <property type="term" value="F:alcohol dehydrogenase (NAD+) activity"/>
    <property type="evidence" value="ECO:0007669"/>
    <property type="project" value="UniProtKB-ARBA"/>
</dbReference>
<reference evidence="4 5" key="1">
    <citation type="submission" date="2014-07" db="EMBL/GenBank/DDBJ databases">
        <title>Draft genome of Clostridium celerecrescens 152B isolated from sediments associated with methane hydrate from Krishna Godavari basin.</title>
        <authorList>
            <person name="Honkalas V.S."/>
            <person name="Dabir A.P."/>
            <person name="Arora P."/>
            <person name="Dhakephalkar P.K."/>
        </authorList>
    </citation>
    <scope>NUCLEOTIDE SEQUENCE [LARGE SCALE GENOMIC DNA]</scope>
    <source>
        <strain evidence="4 5">152B</strain>
    </source>
</reference>
<dbReference type="PANTHER" id="PTHR11496">
    <property type="entry name" value="ALCOHOL DEHYDROGENASE"/>
    <property type="match status" value="1"/>
</dbReference>
<keyword evidence="1" id="KW-0560">Oxidoreductase</keyword>
<evidence type="ECO:0000313" key="5">
    <source>
        <dbReference type="Proteomes" id="UP000028525"/>
    </source>
</evidence>
<dbReference type="SUPFAM" id="SSF56796">
    <property type="entry name" value="Dehydroquinate synthase-like"/>
    <property type="match status" value="1"/>
</dbReference>
<dbReference type="CDD" id="cd08180">
    <property type="entry name" value="PDD"/>
    <property type="match status" value="1"/>
</dbReference>
<dbReference type="FunFam" id="1.20.1090.10:FF:000001">
    <property type="entry name" value="Aldehyde-alcohol dehydrogenase"/>
    <property type="match status" value="1"/>
</dbReference>
<dbReference type="InterPro" id="IPR001670">
    <property type="entry name" value="ADH_Fe/GldA"/>
</dbReference>
<dbReference type="InterPro" id="IPR056798">
    <property type="entry name" value="ADH_Fe_C"/>
</dbReference>
<proteinExistence type="predicted"/>
<dbReference type="GO" id="GO:0046872">
    <property type="term" value="F:metal ion binding"/>
    <property type="evidence" value="ECO:0007669"/>
    <property type="project" value="InterPro"/>
</dbReference>
<name>A0A084JFP3_9FIRM</name>
<evidence type="ECO:0000259" key="2">
    <source>
        <dbReference type="Pfam" id="PF00465"/>
    </source>
</evidence>
<evidence type="ECO:0000256" key="1">
    <source>
        <dbReference type="ARBA" id="ARBA00023002"/>
    </source>
</evidence>
<dbReference type="Pfam" id="PF25137">
    <property type="entry name" value="ADH_Fe_C"/>
    <property type="match status" value="1"/>
</dbReference>
<dbReference type="InterPro" id="IPR018211">
    <property type="entry name" value="ADH_Fe_CS"/>
</dbReference>